<gene>
    <name evidence="6" type="ORF">BN159_6054</name>
</gene>
<evidence type="ECO:0000256" key="3">
    <source>
        <dbReference type="PIRSR" id="PIRSR603542-2"/>
    </source>
</evidence>
<dbReference type="AlphaFoldDB" id="K4RAL5"/>
<evidence type="ECO:0000256" key="1">
    <source>
        <dbReference type="ARBA" id="ARBA00022679"/>
    </source>
</evidence>
<feature type="binding site" evidence="3">
    <location>
        <position position="109"/>
    </location>
    <ligand>
        <name>Mg(2+)</name>
        <dbReference type="ChEBI" id="CHEBI:18420"/>
    </ligand>
</feature>
<sequence length="226" mass="23688">MIADLVPLGVHAGEAFGDDGPDAAVDLFPAERALVDGVLDDRRAEFTTVRGCARRALASLGVPPGPLVPGPLGAPVWPAGIVGSMTHCPGYRAAAVARAADFAGLGIDAEPCRSLPDVVARRIVTEAEARRLREDFAGACELPLDRLLFCAKEAAYKAFSPWLGARFGVREFRVRLRADGTFGGVAPDSGRLRREIPAADFTGRWAVSSGHLLAVVALPVAATTGH</sequence>
<protein>
    <recommendedName>
        <fullName evidence="8">Phosphopantetheinyl transferase</fullName>
    </recommendedName>
</protein>
<dbReference type="InterPro" id="IPR037143">
    <property type="entry name" value="4-PPantetheinyl_Trfase_dom_sf"/>
</dbReference>
<feature type="binding site" evidence="2">
    <location>
        <position position="157"/>
    </location>
    <ligand>
        <name>CoA</name>
        <dbReference type="ChEBI" id="CHEBI:57287"/>
    </ligand>
</feature>
<dbReference type="GO" id="GO:0005886">
    <property type="term" value="C:plasma membrane"/>
    <property type="evidence" value="ECO:0007669"/>
    <property type="project" value="TreeGrafter"/>
</dbReference>
<dbReference type="GO" id="GO:0009366">
    <property type="term" value="C:enterobactin synthetase complex"/>
    <property type="evidence" value="ECO:0007669"/>
    <property type="project" value="InterPro"/>
</dbReference>
<dbReference type="Proteomes" id="UP000008043">
    <property type="component" value="Chromosome"/>
</dbReference>
<feature type="binding site" evidence="3">
    <location>
        <position position="110"/>
    </location>
    <ligand>
        <name>Mg(2+)</name>
        <dbReference type="ChEBI" id="CHEBI:18420"/>
    </ligand>
</feature>
<keyword evidence="7" id="KW-1185">Reference proteome</keyword>
<evidence type="ECO:0000313" key="7">
    <source>
        <dbReference type="Proteomes" id="UP000008043"/>
    </source>
</evidence>
<dbReference type="InterPro" id="IPR008278">
    <property type="entry name" value="4-PPantetheinyl_Trfase_dom"/>
</dbReference>
<dbReference type="RefSeq" id="WP_015660769.1">
    <property type="nucleotide sequence ID" value="NC_020504.1"/>
</dbReference>
<dbReference type="KEGG" id="sdv:BN159_6054"/>
<feature type="binding site" evidence="2">
    <location>
        <position position="153"/>
    </location>
    <ligand>
        <name>CoA</name>
        <dbReference type="ChEBI" id="CHEBI:57287"/>
    </ligand>
</feature>
<dbReference type="GO" id="GO:0000287">
    <property type="term" value="F:magnesium ion binding"/>
    <property type="evidence" value="ECO:0007669"/>
    <property type="project" value="InterPro"/>
</dbReference>
<comment type="cofactor">
    <cofactor evidence="3">
        <name>Mg(2+)</name>
        <dbReference type="ChEBI" id="CHEBI:18420"/>
    </cofactor>
</comment>
<evidence type="ECO:0000256" key="2">
    <source>
        <dbReference type="PIRSR" id="PIRSR603542-1"/>
    </source>
</evidence>
<dbReference type="InterPro" id="IPR041354">
    <property type="entry name" value="4PPT_N"/>
</dbReference>
<dbReference type="Gene3D" id="3.90.470.20">
    <property type="entry name" value="4'-phosphopantetheinyl transferase domain"/>
    <property type="match status" value="1"/>
</dbReference>
<keyword evidence="3" id="KW-0479">Metal-binding</keyword>
<dbReference type="PATRIC" id="fig|1214101.3.peg.6136"/>
<dbReference type="InterPro" id="IPR003542">
    <property type="entry name" value="Enbac_synth_compD-like"/>
</dbReference>
<evidence type="ECO:0000313" key="6">
    <source>
        <dbReference type="EMBL" id="CCK30433.1"/>
    </source>
</evidence>
<dbReference type="SUPFAM" id="SSF56214">
    <property type="entry name" value="4'-phosphopantetheinyl transferase"/>
    <property type="match status" value="1"/>
</dbReference>
<keyword evidence="1" id="KW-0808">Transferase</keyword>
<dbReference type="eggNOG" id="COG2977">
    <property type="taxonomic scope" value="Bacteria"/>
</dbReference>
<proteinExistence type="predicted"/>
<feature type="binding site" evidence="2">
    <location>
        <position position="42"/>
    </location>
    <ligand>
        <name>CoA</name>
        <dbReference type="ChEBI" id="CHEBI:57287"/>
    </ligand>
</feature>
<keyword evidence="3" id="KW-0460">Magnesium</keyword>
<feature type="binding site" evidence="2">
    <location>
        <position position="50"/>
    </location>
    <ligand>
        <name>CoA</name>
        <dbReference type="ChEBI" id="CHEBI:57287"/>
    </ligand>
</feature>
<evidence type="ECO:0008006" key="8">
    <source>
        <dbReference type="Google" id="ProtNLM"/>
    </source>
</evidence>
<feature type="binding site" evidence="3">
    <location>
        <position position="108"/>
    </location>
    <ligand>
        <name>Mg(2+)</name>
        <dbReference type="ChEBI" id="CHEBI:18420"/>
    </ligand>
</feature>
<name>K4RAL5_STRDJ</name>
<dbReference type="STRING" id="1214101.BN159_6054"/>
<dbReference type="GO" id="GO:0008897">
    <property type="term" value="F:holo-[acyl-carrier-protein] synthase activity"/>
    <property type="evidence" value="ECO:0007669"/>
    <property type="project" value="InterPro"/>
</dbReference>
<dbReference type="PANTHER" id="PTHR38096">
    <property type="entry name" value="ENTEROBACTIN SYNTHASE COMPONENT D"/>
    <property type="match status" value="1"/>
</dbReference>
<reference evidence="6 7" key="1">
    <citation type="journal article" date="2012" name="J. Bacteriol.">
        <title>Genome sequence of the bacterium Streptomyces davawensis JCM 4913 and heterologous production of the unique antibiotic roseoflavin.</title>
        <authorList>
            <person name="Jankowitsch F."/>
            <person name="Schwarz J."/>
            <person name="Ruckert C."/>
            <person name="Gust B."/>
            <person name="Szczepanowski R."/>
            <person name="Blom J."/>
            <person name="Pelzer S."/>
            <person name="Kalinowski J."/>
            <person name="Mack M."/>
        </authorList>
    </citation>
    <scope>NUCLEOTIDE SEQUENCE [LARGE SCALE GENOMIC DNA]</scope>
    <source>
        <strain evidence="7">DSM 101723 / JCM 4913 / KCC S-0913 / 768</strain>
    </source>
</reference>
<feature type="domain" description="4'-phosphopantetheinyl transferase" evidence="4">
    <location>
        <begin position="104"/>
        <end position="182"/>
    </location>
</feature>
<accession>K4RAL5</accession>
<evidence type="ECO:0000259" key="5">
    <source>
        <dbReference type="Pfam" id="PF17837"/>
    </source>
</evidence>
<feature type="binding site" evidence="2">
    <location>
        <position position="108"/>
    </location>
    <ligand>
        <name>CoA</name>
        <dbReference type="ChEBI" id="CHEBI:57287"/>
    </ligand>
</feature>
<dbReference type="OrthoDB" id="4227786at2"/>
<dbReference type="Pfam" id="PF01648">
    <property type="entry name" value="ACPS"/>
    <property type="match status" value="1"/>
</dbReference>
<organism evidence="6 7">
    <name type="scientific">Streptomyces davaonensis (strain DSM 101723 / JCM 4913 / KCC S-0913 / 768)</name>
    <dbReference type="NCBI Taxonomy" id="1214101"/>
    <lineage>
        <taxon>Bacteria</taxon>
        <taxon>Bacillati</taxon>
        <taxon>Actinomycetota</taxon>
        <taxon>Actinomycetes</taxon>
        <taxon>Kitasatosporales</taxon>
        <taxon>Streptomycetaceae</taxon>
        <taxon>Streptomyces</taxon>
    </lineage>
</organism>
<dbReference type="PANTHER" id="PTHR38096:SF1">
    <property type="entry name" value="ENTEROBACTIN SYNTHASE COMPONENT D"/>
    <property type="match status" value="1"/>
</dbReference>
<evidence type="ECO:0000259" key="4">
    <source>
        <dbReference type="Pfam" id="PF01648"/>
    </source>
</evidence>
<feature type="domain" description="4'-phosphopantetheinyl transferase N-terminal" evidence="5">
    <location>
        <begin position="31"/>
        <end position="97"/>
    </location>
</feature>
<dbReference type="Pfam" id="PF17837">
    <property type="entry name" value="4PPT_N"/>
    <property type="match status" value="1"/>
</dbReference>
<dbReference type="PRINTS" id="PR01399">
    <property type="entry name" value="ENTSNTHTASED"/>
</dbReference>
<dbReference type="EMBL" id="HE971709">
    <property type="protein sequence ID" value="CCK30433.1"/>
    <property type="molecule type" value="Genomic_DNA"/>
</dbReference>
<dbReference type="GO" id="GO:0009239">
    <property type="term" value="P:enterobactin biosynthetic process"/>
    <property type="evidence" value="ECO:0007669"/>
    <property type="project" value="InterPro"/>
</dbReference>
<feature type="binding site" evidence="2">
    <location>
        <begin position="86"/>
        <end position="87"/>
    </location>
    <ligand>
        <name>CoA</name>
        <dbReference type="ChEBI" id="CHEBI:57287"/>
    </ligand>
</feature>
<dbReference type="HOGENOM" id="CLU_075076_0_0_11"/>